<evidence type="ECO:0000313" key="18">
    <source>
        <dbReference type="Proteomes" id="UP001595897"/>
    </source>
</evidence>
<keyword evidence="3" id="KW-0813">Transport</keyword>
<dbReference type="InterPro" id="IPR006121">
    <property type="entry name" value="HMA_dom"/>
</dbReference>
<comment type="caution">
    <text evidence="17">The sequence shown here is derived from an EMBL/GenBank/DDBJ whole genome shotgun (WGS) entry which is preliminary data.</text>
</comment>
<dbReference type="Proteomes" id="UP001595897">
    <property type="component" value="Unassembled WGS sequence"/>
</dbReference>
<evidence type="ECO:0000256" key="12">
    <source>
        <dbReference type="ARBA" id="ARBA00022989"/>
    </source>
</evidence>
<dbReference type="SUPFAM" id="SSF81653">
    <property type="entry name" value="Calcium ATPase, transduction domain A"/>
    <property type="match status" value="1"/>
</dbReference>
<feature type="transmembrane region" description="Helical" evidence="15">
    <location>
        <begin position="184"/>
        <end position="203"/>
    </location>
</feature>
<keyword evidence="5" id="KW-0597">Phosphoprotein</keyword>
<dbReference type="PANTHER" id="PTHR43520:SF5">
    <property type="entry name" value="CATION-TRANSPORTING P-TYPE ATPASE-RELATED"/>
    <property type="match status" value="1"/>
</dbReference>
<keyword evidence="13" id="KW-0406">Ion transport</keyword>
<dbReference type="InterPro" id="IPR018303">
    <property type="entry name" value="ATPase_P-typ_P_site"/>
</dbReference>
<dbReference type="CDD" id="cd02079">
    <property type="entry name" value="P-type_ATPase_HM"/>
    <property type="match status" value="1"/>
</dbReference>
<comment type="subcellular location">
    <subcellularLocation>
        <location evidence="1">Cell membrane</location>
        <topology evidence="1">Multi-pass membrane protein</topology>
    </subcellularLocation>
</comment>
<evidence type="ECO:0000256" key="7">
    <source>
        <dbReference type="ARBA" id="ARBA00022723"/>
    </source>
</evidence>
<evidence type="ECO:0000256" key="5">
    <source>
        <dbReference type="ARBA" id="ARBA00022553"/>
    </source>
</evidence>
<feature type="transmembrane region" description="Helical" evidence="15">
    <location>
        <begin position="775"/>
        <end position="794"/>
    </location>
</feature>
<reference evidence="18" key="1">
    <citation type="journal article" date="2019" name="Int. J. Syst. Evol. Microbiol.">
        <title>The Global Catalogue of Microorganisms (GCM) 10K type strain sequencing project: providing services to taxonomists for standard genome sequencing and annotation.</title>
        <authorList>
            <consortium name="The Broad Institute Genomics Platform"/>
            <consortium name="The Broad Institute Genome Sequencing Center for Infectious Disease"/>
            <person name="Wu L."/>
            <person name="Ma J."/>
        </authorList>
    </citation>
    <scope>NUCLEOTIDE SEQUENCE [LARGE SCALE GENOMIC DNA]</scope>
    <source>
        <strain evidence="18">KACC 12507</strain>
    </source>
</reference>
<dbReference type="InterPro" id="IPR027256">
    <property type="entry name" value="P-typ_ATPase_IB"/>
</dbReference>
<dbReference type="NCBIfam" id="TIGR01525">
    <property type="entry name" value="ATPase-IB_hvy"/>
    <property type="match status" value="1"/>
</dbReference>
<dbReference type="Pfam" id="PF00122">
    <property type="entry name" value="E1-E2_ATPase"/>
    <property type="match status" value="1"/>
</dbReference>
<keyword evidence="10" id="KW-0460">Magnesium</keyword>
<evidence type="ECO:0000313" key="17">
    <source>
        <dbReference type="EMBL" id="MFC4699430.1"/>
    </source>
</evidence>
<dbReference type="PRINTS" id="PR00120">
    <property type="entry name" value="HATPASE"/>
</dbReference>
<keyword evidence="8 15" id="KW-0547">Nucleotide-binding</keyword>
<organism evidence="17 18">
    <name type="scientific">Glaciecola siphonariae</name>
    <dbReference type="NCBI Taxonomy" id="521012"/>
    <lineage>
        <taxon>Bacteria</taxon>
        <taxon>Pseudomonadati</taxon>
        <taxon>Pseudomonadota</taxon>
        <taxon>Gammaproteobacteria</taxon>
        <taxon>Alteromonadales</taxon>
        <taxon>Alteromonadaceae</taxon>
        <taxon>Glaciecola</taxon>
    </lineage>
</organism>
<dbReference type="InterPro" id="IPR036412">
    <property type="entry name" value="HAD-like_sf"/>
</dbReference>
<evidence type="ECO:0000256" key="13">
    <source>
        <dbReference type="ARBA" id="ARBA00023065"/>
    </source>
</evidence>
<dbReference type="Pfam" id="PF00403">
    <property type="entry name" value="HMA"/>
    <property type="match status" value="1"/>
</dbReference>
<keyword evidence="18" id="KW-1185">Reference proteome</keyword>
<dbReference type="SFLD" id="SFLDF00027">
    <property type="entry name" value="p-type_atpase"/>
    <property type="match status" value="1"/>
</dbReference>
<evidence type="ECO:0000256" key="3">
    <source>
        <dbReference type="ARBA" id="ARBA00022448"/>
    </source>
</evidence>
<keyword evidence="4 15" id="KW-1003">Cell membrane</keyword>
<dbReference type="InterPro" id="IPR023299">
    <property type="entry name" value="ATPase_P-typ_cyto_dom_N"/>
</dbReference>
<proteinExistence type="inferred from homology"/>
<dbReference type="InterPro" id="IPR023298">
    <property type="entry name" value="ATPase_P-typ_TM_dom_sf"/>
</dbReference>
<dbReference type="InterPro" id="IPR017969">
    <property type="entry name" value="Heavy-metal-associated_CS"/>
</dbReference>
<evidence type="ECO:0000256" key="8">
    <source>
        <dbReference type="ARBA" id="ARBA00022741"/>
    </source>
</evidence>
<evidence type="ECO:0000259" key="16">
    <source>
        <dbReference type="PROSITE" id="PS50846"/>
    </source>
</evidence>
<evidence type="ECO:0000256" key="14">
    <source>
        <dbReference type="ARBA" id="ARBA00023136"/>
    </source>
</evidence>
<keyword evidence="7 15" id="KW-0479">Metal-binding</keyword>
<keyword evidence="12 15" id="KW-1133">Transmembrane helix</keyword>
<evidence type="ECO:0000256" key="1">
    <source>
        <dbReference type="ARBA" id="ARBA00004651"/>
    </source>
</evidence>
<dbReference type="SFLD" id="SFLDG00002">
    <property type="entry name" value="C1.7:_P-type_atpase_like"/>
    <property type="match status" value="1"/>
</dbReference>
<gene>
    <name evidence="17" type="ORF">ACFO4O_04570</name>
</gene>
<dbReference type="PRINTS" id="PR00119">
    <property type="entry name" value="CATATPASE"/>
</dbReference>
<comment type="similarity">
    <text evidence="2 15">Belongs to the cation transport ATPase (P-type) (TC 3.A.3) family. Type IB subfamily.</text>
</comment>
<dbReference type="SUPFAM" id="SSF55008">
    <property type="entry name" value="HMA, heavy metal-associated domain"/>
    <property type="match status" value="1"/>
</dbReference>
<dbReference type="NCBIfam" id="TIGR01511">
    <property type="entry name" value="ATPase-IB1_Cu"/>
    <property type="match status" value="1"/>
</dbReference>
<dbReference type="InterPro" id="IPR021993">
    <property type="entry name" value="ATPase-cat-bd"/>
</dbReference>
<dbReference type="PANTHER" id="PTHR43520">
    <property type="entry name" value="ATP7, ISOFORM B"/>
    <property type="match status" value="1"/>
</dbReference>
<dbReference type="Gene3D" id="3.30.70.100">
    <property type="match status" value="1"/>
</dbReference>
<dbReference type="InterPro" id="IPR001757">
    <property type="entry name" value="P_typ_ATPase"/>
</dbReference>
<dbReference type="SUPFAM" id="SSF81665">
    <property type="entry name" value="Calcium ATPase, transmembrane domain M"/>
    <property type="match status" value="1"/>
</dbReference>
<keyword evidence="11" id="KW-1278">Translocase</keyword>
<evidence type="ECO:0000256" key="9">
    <source>
        <dbReference type="ARBA" id="ARBA00022840"/>
    </source>
</evidence>
<dbReference type="RefSeq" id="WP_382406176.1">
    <property type="nucleotide sequence ID" value="NZ_JBHSGU010000002.1"/>
</dbReference>
<dbReference type="InterPro" id="IPR023214">
    <property type="entry name" value="HAD_sf"/>
</dbReference>
<dbReference type="PROSITE" id="PS50846">
    <property type="entry name" value="HMA_2"/>
    <property type="match status" value="1"/>
</dbReference>
<dbReference type="InterPro" id="IPR036163">
    <property type="entry name" value="HMA_dom_sf"/>
</dbReference>
<evidence type="ECO:0000256" key="6">
    <source>
        <dbReference type="ARBA" id="ARBA00022692"/>
    </source>
</evidence>
<dbReference type="EMBL" id="JBHSGU010000002">
    <property type="protein sequence ID" value="MFC4699430.1"/>
    <property type="molecule type" value="Genomic_DNA"/>
</dbReference>
<feature type="transmembrane region" description="Helical" evidence="15">
    <location>
        <begin position="215"/>
        <end position="241"/>
    </location>
</feature>
<evidence type="ECO:0000256" key="4">
    <source>
        <dbReference type="ARBA" id="ARBA00022475"/>
    </source>
</evidence>
<evidence type="ECO:0000256" key="11">
    <source>
        <dbReference type="ARBA" id="ARBA00022967"/>
    </source>
</evidence>
<protein>
    <submittedName>
        <fullName evidence="17">Heavy metal translocating P-type ATPase</fullName>
    </submittedName>
</protein>
<sequence>MSITIAPGACFHCGLPNTEGDTYPVSIIGQTHFMCCPGCQAVASAIVDNGLESYYEFRTEPAARGDAALDNTMSKLAVYDEPELQEEFVFDQGKDKQIQLTVEGITCAACGWLIEKQLAKLEGIKQVSVNVSARRALVTWNNEQIKLSGVLSRMKSIGYESLPFQPDNHEASYKKEQKSYLKKLGLAGIMTMQVMMLAMGQYFDMFGNIDAEAIGYFNAVSLLLTTPVVLYSGSIFYVSAIKAMMAKTVNMDVPITIAIAATYVAGVLAVNKSTGEVYFESICMFIFFLLISRFLEHRSRHRASEISSNMLKLIPVTASRLQDGQWVSVLAKQLLAGDTVLVKAGESIPIDGVITEGESSADESMLTGEFEPVKKRKGDRVYAGSLNQQGSITLQVSSSLKFAMMNQILRLQEVAMGSKPKVALIADRLSRYFVSVVLVVSALTYWYWWSQNDPHAFWITISVLVATCPCALGLATPSALTCAMAKLNKLGILLKRADALEQITHATDIVFDKTGTLTQGKFSINRAVYMPDASLIETTSAPAGVSVNKHVEEHLSSLACLLESRSEHPIAKAFSAEALKVKSMSSFNIESYDVEIGKGICASVNGQKCYIGSKKYVLSNSQQADIWPGANVLMAINGKVAAAFWVTDTIKEDVKSVLDSLHTYDLSILSGDAQENVDAIASQLNITHGFGGCPPEAKLDHIHAQQQQAKSIIMLGDGINDAPVLAAADVSIAVGNASDLAKNAADIVLLNPKLNALSDVIEMAVRTKRKIKQNIAWALGYNLLVLPFAVSGVLTPWQAALGMSLSSIIVVYNSTRLMR</sequence>
<dbReference type="NCBIfam" id="TIGR01494">
    <property type="entry name" value="ATPase_P-type"/>
    <property type="match status" value="2"/>
</dbReference>
<dbReference type="Gene3D" id="3.40.1110.10">
    <property type="entry name" value="Calcium-transporting ATPase, cytoplasmic domain N"/>
    <property type="match status" value="1"/>
</dbReference>
<dbReference type="PROSITE" id="PS01047">
    <property type="entry name" value="HMA_1"/>
    <property type="match status" value="1"/>
</dbReference>
<feature type="domain" description="HMA" evidence="16">
    <location>
        <begin position="96"/>
        <end position="162"/>
    </location>
</feature>
<evidence type="ECO:0000256" key="2">
    <source>
        <dbReference type="ARBA" id="ARBA00006024"/>
    </source>
</evidence>
<dbReference type="CDD" id="cd00371">
    <property type="entry name" value="HMA"/>
    <property type="match status" value="1"/>
</dbReference>
<feature type="transmembrane region" description="Helical" evidence="15">
    <location>
        <begin position="429"/>
        <end position="449"/>
    </location>
</feature>
<dbReference type="Pfam" id="PF00702">
    <property type="entry name" value="Hydrolase"/>
    <property type="match status" value="1"/>
</dbReference>
<dbReference type="SFLD" id="SFLDS00003">
    <property type="entry name" value="Haloacid_Dehalogenase"/>
    <property type="match status" value="1"/>
</dbReference>
<dbReference type="Pfam" id="PF12156">
    <property type="entry name" value="ATPase-cat_bd"/>
    <property type="match status" value="1"/>
</dbReference>
<keyword evidence="6 15" id="KW-0812">Transmembrane</keyword>
<keyword evidence="14 15" id="KW-0472">Membrane</keyword>
<dbReference type="Gene3D" id="3.40.50.1000">
    <property type="entry name" value="HAD superfamily/HAD-like"/>
    <property type="match status" value="1"/>
</dbReference>
<dbReference type="InterPro" id="IPR059000">
    <property type="entry name" value="ATPase_P-type_domA"/>
</dbReference>
<dbReference type="Gene3D" id="2.70.150.10">
    <property type="entry name" value="Calcium-transporting ATPase, cytoplasmic transduction domain A"/>
    <property type="match status" value="1"/>
</dbReference>
<evidence type="ECO:0000256" key="15">
    <source>
        <dbReference type="RuleBase" id="RU362081"/>
    </source>
</evidence>
<dbReference type="InterPro" id="IPR008250">
    <property type="entry name" value="ATPase_P-typ_transduc_dom_A_sf"/>
</dbReference>
<name>A0ABV9LUZ6_9ALTE</name>
<dbReference type="InterPro" id="IPR044492">
    <property type="entry name" value="P_typ_ATPase_HD_dom"/>
</dbReference>
<evidence type="ECO:0000256" key="10">
    <source>
        <dbReference type="ARBA" id="ARBA00022842"/>
    </source>
</evidence>
<dbReference type="SUPFAM" id="SSF56784">
    <property type="entry name" value="HAD-like"/>
    <property type="match status" value="1"/>
</dbReference>
<keyword evidence="9 15" id="KW-0067">ATP-binding</keyword>
<accession>A0ABV9LUZ6</accession>
<feature type="transmembrane region" description="Helical" evidence="15">
    <location>
        <begin position="253"/>
        <end position="271"/>
    </location>
</feature>
<dbReference type="PROSITE" id="PS00154">
    <property type="entry name" value="ATPASE_E1_E2"/>
    <property type="match status" value="1"/>
</dbReference>
<feature type="transmembrane region" description="Helical" evidence="15">
    <location>
        <begin position="277"/>
        <end position="295"/>
    </location>
</feature>
<feature type="transmembrane region" description="Helical" evidence="15">
    <location>
        <begin position="455"/>
        <end position="480"/>
    </location>
</feature>